<protein>
    <submittedName>
        <fullName evidence="2">Glycosyltransferase, group 2 family protein</fullName>
        <ecNumber evidence="2">2.4.-.-</ecNumber>
    </submittedName>
</protein>
<evidence type="ECO:0000259" key="1">
    <source>
        <dbReference type="Pfam" id="PF00535"/>
    </source>
</evidence>
<organism evidence="2 3">
    <name type="scientific">Leptospira kirschneri str. H1</name>
    <dbReference type="NCBI Taxonomy" id="1049966"/>
    <lineage>
        <taxon>Bacteria</taxon>
        <taxon>Pseudomonadati</taxon>
        <taxon>Spirochaetota</taxon>
        <taxon>Spirochaetia</taxon>
        <taxon>Leptospirales</taxon>
        <taxon>Leptospiraceae</taxon>
        <taxon>Leptospira</taxon>
    </lineage>
</organism>
<accession>A0A0E2AYL8</accession>
<name>A0A0E2AYL8_9LEPT</name>
<keyword evidence="2" id="KW-0328">Glycosyltransferase</keyword>
<sequence length="265" mass="31560">MIPKEPKISIITINLNNLEGLRKTLESVRLQTYTNFELIVVDGGSTDGSFEYLKSNLNLIKKFISEKDKGIYNAQNKGILLSKGEYLVFLNAGDALLQKDVLSEISKFLEQDIDLVYGDILIDSKDHGIIERKYPDRLNYFYWSIKSLCHQATFIRKNLFDLYGYYNEEYSFAADFEFFHRFWFNKNIKIKHAPVFVILYDFNGVSAQPKNRKRIAEEYRKIKRKYFPIWAYVVYKLNSYLLEKLSKTFLWKILFKFYRFLNPKR</sequence>
<dbReference type="InterPro" id="IPR029044">
    <property type="entry name" value="Nucleotide-diphossugar_trans"/>
</dbReference>
<dbReference type="SUPFAM" id="SSF53448">
    <property type="entry name" value="Nucleotide-diphospho-sugar transferases"/>
    <property type="match status" value="1"/>
</dbReference>
<proteinExistence type="predicted"/>
<evidence type="ECO:0000313" key="2">
    <source>
        <dbReference type="EMBL" id="EKO14055.1"/>
    </source>
</evidence>
<reference evidence="2 3" key="1">
    <citation type="submission" date="2012-10" db="EMBL/GenBank/DDBJ databases">
        <authorList>
            <person name="Harkins D.M."/>
            <person name="Durkin A.S."/>
            <person name="Brinkac L.M."/>
            <person name="Selengut J.D."/>
            <person name="Sanka R."/>
            <person name="DePew J."/>
            <person name="Purushe J."/>
            <person name="Peacock S.J."/>
            <person name="Thaipadungpanit J."/>
            <person name="Wuthiekanun V.W."/>
            <person name="Day N.P."/>
            <person name="Vinetz J.M."/>
            <person name="Sutton G.G."/>
            <person name="Nelson W.C."/>
            <person name="Fouts D.E."/>
        </authorList>
    </citation>
    <scope>NUCLEOTIDE SEQUENCE [LARGE SCALE GENOMIC DNA]</scope>
    <source>
        <strain evidence="2 3">H1</strain>
    </source>
</reference>
<dbReference type="GO" id="GO:0016758">
    <property type="term" value="F:hexosyltransferase activity"/>
    <property type="evidence" value="ECO:0007669"/>
    <property type="project" value="UniProtKB-ARBA"/>
</dbReference>
<dbReference type="EC" id="2.4.-.-" evidence="2"/>
<comment type="caution">
    <text evidence="2">The sequence shown here is derived from an EMBL/GenBank/DDBJ whole genome shotgun (WGS) entry which is preliminary data.</text>
</comment>
<dbReference type="CDD" id="cd06433">
    <property type="entry name" value="GT_2_WfgS_like"/>
    <property type="match status" value="1"/>
</dbReference>
<dbReference type="Pfam" id="PF00535">
    <property type="entry name" value="Glycos_transf_2"/>
    <property type="match status" value="1"/>
</dbReference>
<keyword evidence="2" id="KW-0808">Transferase</keyword>
<dbReference type="AlphaFoldDB" id="A0A0E2AYL8"/>
<dbReference type="PANTHER" id="PTHR22916">
    <property type="entry name" value="GLYCOSYLTRANSFERASE"/>
    <property type="match status" value="1"/>
</dbReference>
<dbReference type="InterPro" id="IPR001173">
    <property type="entry name" value="Glyco_trans_2-like"/>
</dbReference>
<dbReference type="Proteomes" id="UP000006253">
    <property type="component" value="Unassembled WGS sequence"/>
</dbReference>
<dbReference type="RefSeq" id="WP_004766630.1">
    <property type="nucleotide sequence ID" value="NZ_AHMY02000059.1"/>
</dbReference>
<gene>
    <name evidence="2" type="ORF">LEP1GSC081_2011</name>
</gene>
<dbReference type="EMBL" id="AHMY02000059">
    <property type="protein sequence ID" value="EKO14055.1"/>
    <property type="molecule type" value="Genomic_DNA"/>
</dbReference>
<evidence type="ECO:0000313" key="3">
    <source>
        <dbReference type="Proteomes" id="UP000006253"/>
    </source>
</evidence>
<dbReference type="Gene3D" id="3.90.550.10">
    <property type="entry name" value="Spore Coat Polysaccharide Biosynthesis Protein SpsA, Chain A"/>
    <property type="match status" value="1"/>
</dbReference>
<feature type="domain" description="Glycosyltransferase 2-like" evidence="1">
    <location>
        <begin position="9"/>
        <end position="159"/>
    </location>
</feature>
<dbReference type="PANTHER" id="PTHR22916:SF67">
    <property type="entry name" value="COLANIC ACID BIOSYNTHESIS GLYCOSYL TRANSFERASE WCAE-RELATED"/>
    <property type="match status" value="1"/>
</dbReference>